<dbReference type="EMBL" id="RCZK01000006">
    <property type="protein sequence ID" value="TPG12356.1"/>
    <property type="molecule type" value="Genomic_DNA"/>
</dbReference>
<comment type="caution">
    <text evidence="1">The sequence shown here is derived from an EMBL/GenBank/DDBJ whole genome shotgun (WGS) entry which is preliminary data.</text>
</comment>
<evidence type="ECO:0000313" key="2">
    <source>
        <dbReference type="Proteomes" id="UP000318413"/>
    </source>
</evidence>
<name>A0A502CKQ6_9SPHN</name>
<organism evidence="1 2">
    <name type="scientific">Sphingomonas oligophenolica</name>
    <dbReference type="NCBI Taxonomy" id="301154"/>
    <lineage>
        <taxon>Bacteria</taxon>
        <taxon>Pseudomonadati</taxon>
        <taxon>Pseudomonadota</taxon>
        <taxon>Alphaproteobacteria</taxon>
        <taxon>Sphingomonadales</taxon>
        <taxon>Sphingomonadaceae</taxon>
        <taxon>Sphingomonas</taxon>
    </lineage>
</organism>
<dbReference type="AlphaFoldDB" id="A0A502CKQ6"/>
<evidence type="ECO:0000313" key="1">
    <source>
        <dbReference type="EMBL" id="TPG12356.1"/>
    </source>
</evidence>
<gene>
    <name evidence="1" type="ORF">EAH84_09310</name>
</gene>
<dbReference type="Proteomes" id="UP000318413">
    <property type="component" value="Unassembled WGS sequence"/>
</dbReference>
<protein>
    <submittedName>
        <fullName evidence="1">Uncharacterized protein</fullName>
    </submittedName>
</protein>
<reference evidence="1 2" key="1">
    <citation type="journal article" date="2019" name="Environ. Microbiol.">
        <title>Species interactions and distinct microbial communities in high Arctic permafrost affected cryosols are associated with the CH4 and CO2 gas fluxes.</title>
        <authorList>
            <person name="Altshuler I."/>
            <person name="Hamel J."/>
            <person name="Turney S."/>
            <person name="Magnuson E."/>
            <person name="Levesque R."/>
            <person name="Greer C."/>
            <person name="Whyte L.G."/>
        </authorList>
    </citation>
    <scope>NUCLEOTIDE SEQUENCE [LARGE SCALE GENOMIC DNA]</scope>
    <source>
        <strain evidence="1 2">S5.1</strain>
    </source>
</reference>
<accession>A0A502CKQ6</accession>
<keyword evidence="2" id="KW-1185">Reference proteome</keyword>
<proteinExistence type="predicted"/>
<sequence>MVASEQEVKDIVARVTADVMRESRSKEATFKVADLTAHVTDIVKGADAAWTISYSTAAATLGESSPLLRGTEVAWSISYSTASAALADRGGLAAKKAG</sequence>